<evidence type="ECO:0000256" key="3">
    <source>
        <dbReference type="ARBA" id="ARBA00012953"/>
    </source>
</evidence>
<dbReference type="Proteomes" id="UP000318102">
    <property type="component" value="Unassembled WGS sequence"/>
</dbReference>
<comment type="cofactor">
    <cofactor evidence="1 8">
        <name>Mg(2+)</name>
        <dbReference type="ChEBI" id="CHEBI:18420"/>
    </cofactor>
</comment>
<dbReference type="HAMAP" id="MF_00490">
    <property type="entry name" value="ComB"/>
    <property type="match status" value="1"/>
</dbReference>
<name>A0A559IYS3_9BACL</name>
<keyword evidence="5 8" id="KW-0378">Hydrolase</keyword>
<evidence type="ECO:0000256" key="7">
    <source>
        <dbReference type="ARBA" id="ARBA00033711"/>
    </source>
</evidence>
<evidence type="ECO:0000256" key="8">
    <source>
        <dbReference type="HAMAP-Rule" id="MF_00490"/>
    </source>
</evidence>
<dbReference type="GO" id="GO:0000287">
    <property type="term" value="F:magnesium ion binding"/>
    <property type="evidence" value="ECO:0007669"/>
    <property type="project" value="UniProtKB-UniRule"/>
</dbReference>
<proteinExistence type="inferred from homology"/>
<dbReference type="FunFam" id="3.90.1560.10:FF:000001">
    <property type="entry name" value="Probable 2-phosphosulfolactate phosphatase"/>
    <property type="match status" value="1"/>
</dbReference>
<accession>A0A559IYS3</accession>
<dbReference type="InterPro" id="IPR005238">
    <property type="entry name" value="ComB-like"/>
</dbReference>
<evidence type="ECO:0000256" key="5">
    <source>
        <dbReference type="ARBA" id="ARBA00022801"/>
    </source>
</evidence>
<comment type="caution">
    <text evidence="9">The sequence shown here is derived from an EMBL/GenBank/DDBJ whole genome shotgun (WGS) entry which is preliminary data.</text>
</comment>
<dbReference type="OrthoDB" id="4913at2"/>
<protein>
    <recommendedName>
        <fullName evidence="4 8">Probable 2-phosphosulfolactate phosphatase</fullName>
        <ecNumber evidence="3 8">3.1.3.71</ecNumber>
    </recommendedName>
</protein>
<dbReference type="PANTHER" id="PTHR37311:SF1">
    <property type="entry name" value="2-PHOSPHOSULFOLACTATE PHOSPHATASE-RELATED"/>
    <property type="match status" value="1"/>
</dbReference>
<keyword evidence="10" id="KW-1185">Reference proteome</keyword>
<evidence type="ECO:0000256" key="1">
    <source>
        <dbReference type="ARBA" id="ARBA00001946"/>
    </source>
</evidence>
<dbReference type="PANTHER" id="PTHR37311">
    <property type="entry name" value="2-PHOSPHOSULFOLACTATE PHOSPHATASE-RELATED"/>
    <property type="match status" value="1"/>
</dbReference>
<comment type="similarity">
    <text evidence="2 8">Belongs to the ComB family.</text>
</comment>
<dbReference type="Gene3D" id="3.90.1560.10">
    <property type="entry name" value="ComB-like"/>
    <property type="match status" value="1"/>
</dbReference>
<dbReference type="RefSeq" id="WP_144988583.1">
    <property type="nucleotide sequence ID" value="NZ_VNJK01000001.1"/>
</dbReference>
<dbReference type="InterPro" id="IPR036702">
    <property type="entry name" value="ComB-like_sf"/>
</dbReference>
<evidence type="ECO:0000256" key="4">
    <source>
        <dbReference type="ARBA" id="ARBA00021948"/>
    </source>
</evidence>
<dbReference type="Pfam" id="PF04029">
    <property type="entry name" value="2-ph_phosp"/>
    <property type="match status" value="1"/>
</dbReference>
<dbReference type="GO" id="GO:0050532">
    <property type="term" value="F:2-phosphosulfolactate phosphatase activity"/>
    <property type="evidence" value="ECO:0007669"/>
    <property type="project" value="UniProtKB-UniRule"/>
</dbReference>
<dbReference type="SUPFAM" id="SSF142823">
    <property type="entry name" value="ComB-like"/>
    <property type="match status" value="1"/>
</dbReference>
<organism evidence="9 10">
    <name type="scientific">Paenibacillus agilis</name>
    <dbReference type="NCBI Taxonomy" id="3020863"/>
    <lineage>
        <taxon>Bacteria</taxon>
        <taxon>Bacillati</taxon>
        <taxon>Bacillota</taxon>
        <taxon>Bacilli</taxon>
        <taxon>Bacillales</taxon>
        <taxon>Paenibacillaceae</taxon>
        <taxon>Paenibacillus</taxon>
    </lineage>
</organism>
<sequence length="243" mass="26266">MQLQVDVIASIGEARAVDLNQHTVIVIDVLRATSTIITALANGAASVLPVETVGQARQQYAEGDVLGGERFCKKIAGFDLGNSPHEYTSSWCLNKRIVLTTSNGTRAIQKAVRAEHVLAGAFLNASACARLALSLRRNVALLCTGTQDAFAFEDALCAGMILHEMMSDHRAGTIVTNDLGMLALSAYKQHKGHIHDAVRQCSSGKRLLKLGFSDDVEYCSLTNQVHLVPTLHEHLLIPHRESS</sequence>
<reference evidence="9 10" key="1">
    <citation type="submission" date="2019-07" db="EMBL/GenBank/DDBJ databases">
        <authorList>
            <person name="Kim J."/>
        </authorList>
    </citation>
    <scope>NUCLEOTIDE SEQUENCE [LARGE SCALE GENOMIC DNA]</scope>
    <source>
        <strain evidence="9 10">N4</strain>
    </source>
</reference>
<dbReference type="EMBL" id="VNJK01000001">
    <property type="protein sequence ID" value="TVX92784.1"/>
    <property type="molecule type" value="Genomic_DNA"/>
</dbReference>
<evidence type="ECO:0000256" key="6">
    <source>
        <dbReference type="ARBA" id="ARBA00022842"/>
    </source>
</evidence>
<evidence type="ECO:0000256" key="2">
    <source>
        <dbReference type="ARBA" id="ARBA00009997"/>
    </source>
</evidence>
<keyword evidence="6 8" id="KW-0460">Magnesium</keyword>
<evidence type="ECO:0000313" key="9">
    <source>
        <dbReference type="EMBL" id="TVX92784.1"/>
    </source>
</evidence>
<dbReference type="EC" id="3.1.3.71" evidence="3 8"/>
<gene>
    <name evidence="8" type="primary">comB</name>
    <name evidence="9" type="ORF">FPZ44_06785</name>
</gene>
<dbReference type="AlphaFoldDB" id="A0A559IYS3"/>
<dbReference type="GO" id="GO:0050545">
    <property type="term" value="F:sulfopyruvate decarboxylase activity"/>
    <property type="evidence" value="ECO:0007669"/>
    <property type="project" value="TreeGrafter"/>
</dbReference>
<comment type="catalytic activity">
    <reaction evidence="7 8">
        <text>(2R)-O-phospho-3-sulfolactate + H2O = (2R)-3-sulfolactate + phosphate</text>
        <dbReference type="Rhea" id="RHEA:23416"/>
        <dbReference type="ChEBI" id="CHEBI:15377"/>
        <dbReference type="ChEBI" id="CHEBI:15597"/>
        <dbReference type="ChEBI" id="CHEBI:43474"/>
        <dbReference type="ChEBI" id="CHEBI:58738"/>
        <dbReference type="EC" id="3.1.3.71"/>
    </reaction>
</comment>
<evidence type="ECO:0000313" key="10">
    <source>
        <dbReference type="Proteomes" id="UP000318102"/>
    </source>
</evidence>